<dbReference type="Proteomes" id="UP000325811">
    <property type="component" value="Plasmid pI"/>
</dbReference>
<keyword evidence="1" id="KW-0614">Plasmid</keyword>
<keyword evidence="2" id="KW-1185">Reference proteome</keyword>
<sequence length="375" mass="41851">MMENNIGKQRGARHRYGELTANLRTMLSPLQRHALHDALGGRSLAVCFGSGVDSTAMLVALRAADLRPDVITFADTGGEKEETIAHVDKMNAVLRSWGWPRIDVCRKVPLASTGYSDLYGNCLANETLPSLAFGMKSCSIKWKQSPQDQFLKGAKSGPNARPPHPLWVSTQARGERIIKLIGYDCGPADMRRSKGLKPSDADFEYVYPLQLVRWARRDCVRAITEALGAEMVPVKSACFFCPASKRWELYWLAANHPDLLERALLLERTALTGRHSRFDAVEFGASWDELVRNADRFPSTSTTVGLGRNFAWNQWARVNDVVDADFRVKRGDADRARFALLSDTLRDEDNAFDSRSPGIPSVPVPFAEQLQLAWE</sequence>
<dbReference type="SUPFAM" id="SSF52402">
    <property type="entry name" value="Adenine nucleotide alpha hydrolases-like"/>
    <property type="match status" value="1"/>
</dbReference>
<dbReference type="InterPro" id="IPR014729">
    <property type="entry name" value="Rossmann-like_a/b/a_fold"/>
</dbReference>
<geneLocation type="plasmid" evidence="1 2">
    <name>pI</name>
</geneLocation>
<dbReference type="EMBL" id="LR699555">
    <property type="protein sequence ID" value="VVD31034.1"/>
    <property type="molecule type" value="Genomic_DNA"/>
</dbReference>
<gene>
    <name evidence="1" type="ORF">PDMSB3_0198</name>
</gene>
<dbReference type="KEGG" id="pdio:PDMSB3_0198.2"/>
<evidence type="ECO:0000313" key="2">
    <source>
        <dbReference type="Proteomes" id="UP000325811"/>
    </source>
</evidence>
<evidence type="ECO:0000313" key="1">
    <source>
        <dbReference type="EMBL" id="VVD31034.1"/>
    </source>
</evidence>
<organism evidence="1 2">
    <name type="scientific">Paraburkholderia dioscoreae</name>
    <dbReference type="NCBI Taxonomy" id="2604047"/>
    <lineage>
        <taxon>Bacteria</taxon>
        <taxon>Pseudomonadati</taxon>
        <taxon>Pseudomonadota</taxon>
        <taxon>Betaproteobacteria</taxon>
        <taxon>Burkholderiales</taxon>
        <taxon>Burkholderiaceae</taxon>
        <taxon>Paraburkholderia</taxon>
    </lineage>
</organism>
<dbReference type="AlphaFoldDB" id="A0A5Q4Z2S1"/>
<dbReference type="RefSeq" id="WP_232064458.1">
    <property type="nucleotide sequence ID" value="NZ_LR699555.1"/>
</dbReference>
<dbReference type="Gene3D" id="3.40.50.620">
    <property type="entry name" value="HUPs"/>
    <property type="match status" value="1"/>
</dbReference>
<name>A0A5Q4Z2S1_9BURK</name>
<proteinExistence type="predicted"/>
<protein>
    <recommendedName>
        <fullName evidence="3">Phosphoadenosine phosphosulfate reductase</fullName>
    </recommendedName>
</protein>
<reference evidence="1 2" key="1">
    <citation type="submission" date="2019-08" db="EMBL/GenBank/DDBJ databases">
        <authorList>
            <person name="Herpell B J."/>
        </authorList>
    </citation>
    <scope>NUCLEOTIDE SEQUENCE [LARGE SCALE GENOMIC DNA]</scope>
    <source>
        <strain evidence="2">Msb3</strain>
        <plasmid evidence="1 2">pI</plasmid>
    </source>
</reference>
<accession>A0A5Q4Z2S1</accession>
<evidence type="ECO:0008006" key="3">
    <source>
        <dbReference type="Google" id="ProtNLM"/>
    </source>
</evidence>